<comment type="caution">
    <text evidence="2">The sequence shown here is derived from an EMBL/GenBank/DDBJ whole genome shotgun (WGS) entry which is preliminary data.</text>
</comment>
<feature type="domain" description="Threonine synthase N-terminal" evidence="1">
    <location>
        <begin position="4"/>
        <end position="39"/>
    </location>
</feature>
<dbReference type="EMBL" id="VDDA01000038">
    <property type="protein sequence ID" value="TNC07263.1"/>
    <property type="molecule type" value="Genomic_DNA"/>
</dbReference>
<evidence type="ECO:0000313" key="4">
    <source>
        <dbReference type="Proteomes" id="UP000305267"/>
    </source>
</evidence>
<evidence type="ECO:0000259" key="1">
    <source>
        <dbReference type="Pfam" id="PF14821"/>
    </source>
</evidence>
<accession>A0A5C4L4X1</accession>
<dbReference type="RefSeq" id="WP_139040260.1">
    <property type="nucleotide sequence ID" value="NZ_VDDA01000038.1"/>
</dbReference>
<dbReference type="AlphaFoldDB" id="A0A5C4L4X1"/>
<keyword evidence="4" id="KW-1185">Reference proteome</keyword>
<dbReference type="EMBL" id="VDDA01000058">
    <property type="protein sequence ID" value="TNC05652.1"/>
    <property type="molecule type" value="Genomic_DNA"/>
</dbReference>
<name>A0A5C4L4X1_9HYPH</name>
<dbReference type="OrthoDB" id="9763107at2"/>
<organism evidence="2 4">
    <name type="scientific">Methylobacterium terricola</name>
    <dbReference type="NCBI Taxonomy" id="2583531"/>
    <lineage>
        <taxon>Bacteria</taxon>
        <taxon>Pseudomonadati</taxon>
        <taxon>Pseudomonadota</taxon>
        <taxon>Alphaproteobacteria</taxon>
        <taxon>Hyphomicrobiales</taxon>
        <taxon>Methylobacteriaceae</taxon>
        <taxon>Methylobacterium</taxon>
    </lineage>
</organism>
<gene>
    <name evidence="3" type="ORF">FF100_33030</name>
    <name evidence="2" type="ORF">FF100_35475</name>
</gene>
<dbReference type="InterPro" id="IPR029144">
    <property type="entry name" value="Thr_synth_N"/>
</dbReference>
<dbReference type="InterPro" id="IPR036052">
    <property type="entry name" value="TrpB-like_PALP_sf"/>
</dbReference>
<dbReference type="Proteomes" id="UP000305267">
    <property type="component" value="Unassembled WGS sequence"/>
</dbReference>
<proteinExistence type="predicted"/>
<dbReference type="SUPFAM" id="SSF53686">
    <property type="entry name" value="Tryptophan synthase beta subunit-like PLP-dependent enzymes"/>
    <property type="match status" value="1"/>
</dbReference>
<evidence type="ECO:0000313" key="3">
    <source>
        <dbReference type="EMBL" id="TNC07263.1"/>
    </source>
</evidence>
<feature type="non-terminal residue" evidence="2">
    <location>
        <position position="40"/>
    </location>
</feature>
<dbReference type="InterPro" id="IPR037158">
    <property type="entry name" value="Thr_synth_N_sf"/>
</dbReference>
<dbReference type="Pfam" id="PF14821">
    <property type="entry name" value="Thr_synth_N"/>
    <property type="match status" value="1"/>
</dbReference>
<evidence type="ECO:0000313" key="2">
    <source>
        <dbReference type="EMBL" id="TNC05652.1"/>
    </source>
</evidence>
<sequence length="40" mass="4263">MLHVSTRGQAAPLTFTDALLAGLARDGGLYLPQSWPRLAP</sequence>
<dbReference type="Gene3D" id="3.90.1380.10">
    <property type="entry name" value="Threonine synthase, N-terminal domain"/>
    <property type="match status" value="1"/>
</dbReference>
<reference evidence="2 4" key="1">
    <citation type="submission" date="2019-06" db="EMBL/GenBank/DDBJ databases">
        <title>Genome of Methylobacterium sp. 17Sr1-39.</title>
        <authorList>
            <person name="Seo T."/>
        </authorList>
    </citation>
    <scope>NUCLEOTIDE SEQUENCE [LARGE SCALE GENOMIC DNA]</scope>
    <source>
        <strain evidence="2 4">17Sr1-39</strain>
    </source>
</reference>
<protein>
    <recommendedName>
        <fullName evidence="1">Threonine synthase N-terminal domain-containing protein</fullName>
    </recommendedName>
</protein>